<evidence type="ECO:0000313" key="2">
    <source>
        <dbReference type="Proteomes" id="UP000324222"/>
    </source>
</evidence>
<dbReference type="EMBL" id="VSRR010000364">
    <property type="protein sequence ID" value="MPC14589.1"/>
    <property type="molecule type" value="Genomic_DNA"/>
</dbReference>
<accession>A0A5B7CZ07</accession>
<protein>
    <submittedName>
        <fullName evidence="1">Uncharacterized protein</fullName>
    </submittedName>
</protein>
<organism evidence="1 2">
    <name type="scientific">Portunus trituberculatus</name>
    <name type="common">Swimming crab</name>
    <name type="synonym">Neptunus trituberculatus</name>
    <dbReference type="NCBI Taxonomy" id="210409"/>
    <lineage>
        <taxon>Eukaryota</taxon>
        <taxon>Metazoa</taxon>
        <taxon>Ecdysozoa</taxon>
        <taxon>Arthropoda</taxon>
        <taxon>Crustacea</taxon>
        <taxon>Multicrustacea</taxon>
        <taxon>Malacostraca</taxon>
        <taxon>Eumalacostraca</taxon>
        <taxon>Eucarida</taxon>
        <taxon>Decapoda</taxon>
        <taxon>Pleocyemata</taxon>
        <taxon>Brachyura</taxon>
        <taxon>Eubrachyura</taxon>
        <taxon>Portunoidea</taxon>
        <taxon>Portunidae</taxon>
        <taxon>Portuninae</taxon>
        <taxon>Portunus</taxon>
    </lineage>
</organism>
<dbReference type="OrthoDB" id="6340735at2759"/>
<name>A0A5B7CZ07_PORTR</name>
<comment type="caution">
    <text evidence="1">The sequence shown here is derived from an EMBL/GenBank/DDBJ whole genome shotgun (WGS) entry which is preliminary data.</text>
</comment>
<reference evidence="1 2" key="1">
    <citation type="submission" date="2019-05" db="EMBL/GenBank/DDBJ databases">
        <title>Another draft genome of Portunus trituberculatus and its Hox gene families provides insights of decapod evolution.</title>
        <authorList>
            <person name="Jeong J.-H."/>
            <person name="Song I."/>
            <person name="Kim S."/>
            <person name="Choi T."/>
            <person name="Kim D."/>
            <person name="Ryu S."/>
            <person name="Kim W."/>
        </authorList>
    </citation>
    <scope>NUCLEOTIDE SEQUENCE [LARGE SCALE GENOMIC DNA]</scope>
    <source>
        <tissue evidence="1">Muscle</tissue>
    </source>
</reference>
<dbReference type="AlphaFoldDB" id="A0A5B7CZ07"/>
<evidence type="ECO:0000313" key="1">
    <source>
        <dbReference type="EMBL" id="MPC14589.1"/>
    </source>
</evidence>
<gene>
    <name evidence="1" type="ORF">E2C01_007357</name>
</gene>
<proteinExistence type="predicted"/>
<keyword evidence="2" id="KW-1185">Reference proteome</keyword>
<dbReference type="Proteomes" id="UP000324222">
    <property type="component" value="Unassembled WGS sequence"/>
</dbReference>
<sequence length="305" mass="34077">MDIDAWKSHVAIPHLLNALVQVVKGGEAVVGGRRVSQEQLEEILPHLCLAQPSCSLVCADLLHSLPCDSSVWGTLEAALISKKVLQRDITSALYLRHCPALEREVLRVLELYVGVESQSPWWHDERLNISHFKPHGRPLRADPPAKQHSEAGTADGCKVNVWADSPLVEASGHTTQLFTHCLELLGNVLWKTHFSFCAIIACRDFLAQVAEEVEGELYQSFPSMLSHLAYLLTLPLATHQDQDDLRRSSLLPLVRKGLLEELDEGGETARGKVCVMLCFFPFWLPPLRKCGFLKKYLADTICDIF</sequence>